<feature type="compositionally biased region" description="Polar residues" evidence="1">
    <location>
        <begin position="24"/>
        <end position="34"/>
    </location>
</feature>
<comment type="caution">
    <text evidence="2">The sequence shown here is derived from an EMBL/GenBank/DDBJ whole genome shotgun (WGS) entry which is preliminary data.</text>
</comment>
<evidence type="ECO:0000313" key="3">
    <source>
        <dbReference type="Proteomes" id="UP000827092"/>
    </source>
</evidence>
<name>A0AAV6VZP8_9ARAC</name>
<dbReference type="AlphaFoldDB" id="A0AAV6VZP8"/>
<feature type="region of interest" description="Disordered" evidence="1">
    <location>
        <begin position="1"/>
        <end position="77"/>
    </location>
</feature>
<feature type="compositionally biased region" description="Polar residues" evidence="1">
    <location>
        <begin position="43"/>
        <end position="77"/>
    </location>
</feature>
<dbReference type="EMBL" id="JAFNEN010000008">
    <property type="protein sequence ID" value="KAG8201121.1"/>
    <property type="molecule type" value="Genomic_DNA"/>
</dbReference>
<dbReference type="Proteomes" id="UP000827092">
    <property type="component" value="Unassembled WGS sequence"/>
</dbReference>
<sequence>MEIGRKQNPENKHGNHSESKKGKQLTSIIDQLTINKKKDSAQLDASQQKTLDYKPNQTNQQQPRQSGSMDNLFRFST</sequence>
<feature type="compositionally biased region" description="Basic and acidic residues" evidence="1">
    <location>
        <begin position="1"/>
        <end position="21"/>
    </location>
</feature>
<reference evidence="2 3" key="1">
    <citation type="journal article" date="2022" name="Nat. Ecol. Evol.">
        <title>A masculinizing supergene underlies an exaggerated male reproductive morph in a spider.</title>
        <authorList>
            <person name="Hendrickx F."/>
            <person name="De Corte Z."/>
            <person name="Sonet G."/>
            <person name="Van Belleghem S.M."/>
            <person name="Kostlbacher S."/>
            <person name="Vangestel C."/>
        </authorList>
    </citation>
    <scope>NUCLEOTIDE SEQUENCE [LARGE SCALE GENOMIC DNA]</scope>
    <source>
        <strain evidence="2">W744_W776</strain>
    </source>
</reference>
<evidence type="ECO:0000313" key="2">
    <source>
        <dbReference type="EMBL" id="KAG8201121.1"/>
    </source>
</evidence>
<proteinExistence type="predicted"/>
<organism evidence="2 3">
    <name type="scientific">Oedothorax gibbosus</name>
    <dbReference type="NCBI Taxonomy" id="931172"/>
    <lineage>
        <taxon>Eukaryota</taxon>
        <taxon>Metazoa</taxon>
        <taxon>Ecdysozoa</taxon>
        <taxon>Arthropoda</taxon>
        <taxon>Chelicerata</taxon>
        <taxon>Arachnida</taxon>
        <taxon>Araneae</taxon>
        <taxon>Araneomorphae</taxon>
        <taxon>Entelegynae</taxon>
        <taxon>Araneoidea</taxon>
        <taxon>Linyphiidae</taxon>
        <taxon>Erigoninae</taxon>
        <taxon>Oedothorax</taxon>
    </lineage>
</organism>
<accession>A0AAV6VZP8</accession>
<protein>
    <submittedName>
        <fullName evidence="2">Uncharacterized protein</fullName>
    </submittedName>
</protein>
<evidence type="ECO:0000256" key="1">
    <source>
        <dbReference type="SAM" id="MobiDB-lite"/>
    </source>
</evidence>
<keyword evidence="3" id="KW-1185">Reference proteome</keyword>
<gene>
    <name evidence="2" type="ORF">JTE90_028789</name>
</gene>